<dbReference type="InterPro" id="IPR018485">
    <property type="entry name" value="FGGY_C"/>
</dbReference>
<dbReference type="Gene3D" id="3.30.420.40">
    <property type="match status" value="2"/>
</dbReference>
<dbReference type="InterPro" id="IPR018484">
    <property type="entry name" value="FGGY_N"/>
</dbReference>
<dbReference type="KEGG" id="acr:Acry_1660"/>
<reference evidence="7 8" key="1">
    <citation type="submission" date="2007-05" db="EMBL/GenBank/DDBJ databases">
        <title>Complete sequence of chromosome of Acidiphilium cryptum JF-5.</title>
        <authorList>
            <consortium name="US DOE Joint Genome Institute"/>
            <person name="Copeland A."/>
            <person name="Lucas S."/>
            <person name="Lapidus A."/>
            <person name="Barry K."/>
            <person name="Detter J.C."/>
            <person name="Glavina del Rio T."/>
            <person name="Hammon N."/>
            <person name="Israni S."/>
            <person name="Dalin E."/>
            <person name="Tice H."/>
            <person name="Pitluck S."/>
            <person name="Sims D."/>
            <person name="Brettin T."/>
            <person name="Bruce D."/>
            <person name="Han C."/>
            <person name="Schmutz J."/>
            <person name="Larimer F."/>
            <person name="Land M."/>
            <person name="Hauser L."/>
            <person name="Kyrpides N."/>
            <person name="Kim E."/>
            <person name="Magnuson T."/>
            <person name="Richardson P."/>
        </authorList>
    </citation>
    <scope>NUCLEOTIDE SEQUENCE [LARGE SCALE GENOMIC DNA]</scope>
    <source>
        <strain evidence="7 8">JF-5</strain>
    </source>
</reference>
<dbReference type="InterPro" id="IPR018483">
    <property type="entry name" value="Carb_kinase_FGGY_CS"/>
</dbReference>
<dbReference type="AlphaFoldDB" id="A5FZ33"/>
<accession>A5FZ33</accession>
<dbReference type="InterPro" id="IPR000577">
    <property type="entry name" value="Carb_kinase_FGGY"/>
</dbReference>
<protein>
    <submittedName>
        <fullName evidence="7">Carbohydrate kinase, FGGY</fullName>
    </submittedName>
</protein>
<dbReference type="Proteomes" id="UP000000245">
    <property type="component" value="Chromosome"/>
</dbReference>
<keyword evidence="2 4" id="KW-0808">Transferase</keyword>
<keyword evidence="8" id="KW-1185">Reference proteome</keyword>
<dbReference type="PANTHER" id="PTHR43095">
    <property type="entry name" value="SUGAR KINASE"/>
    <property type="match status" value="1"/>
</dbReference>
<dbReference type="eggNOG" id="COG1070">
    <property type="taxonomic scope" value="Bacteria"/>
</dbReference>
<comment type="similarity">
    <text evidence="1 4">Belongs to the FGGY kinase family.</text>
</comment>
<dbReference type="PANTHER" id="PTHR43095:SF5">
    <property type="entry name" value="XYLULOSE KINASE"/>
    <property type="match status" value="1"/>
</dbReference>
<dbReference type="Pfam" id="PF00370">
    <property type="entry name" value="FGGY_N"/>
    <property type="match status" value="1"/>
</dbReference>
<evidence type="ECO:0000313" key="8">
    <source>
        <dbReference type="Proteomes" id="UP000000245"/>
    </source>
</evidence>
<dbReference type="PIRSF" id="PIRSF000538">
    <property type="entry name" value="GlpK"/>
    <property type="match status" value="1"/>
</dbReference>
<dbReference type="GO" id="GO:0016301">
    <property type="term" value="F:kinase activity"/>
    <property type="evidence" value="ECO:0007669"/>
    <property type="project" value="UniProtKB-KW"/>
</dbReference>
<proteinExistence type="inferred from homology"/>
<dbReference type="RefSeq" id="WP_011942403.1">
    <property type="nucleotide sequence ID" value="NC_009484.1"/>
</dbReference>
<gene>
    <name evidence="7" type="ordered locus">Acry_1660</name>
</gene>
<evidence type="ECO:0000313" key="7">
    <source>
        <dbReference type="EMBL" id="ABQ30865.1"/>
    </source>
</evidence>
<evidence type="ECO:0000259" key="6">
    <source>
        <dbReference type="Pfam" id="PF02782"/>
    </source>
</evidence>
<evidence type="ECO:0000256" key="3">
    <source>
        <dbReference type="ARBA" id="ARBA00022777"/>
    </source>
</evidence>
<feature type="domain" description="Carbohydrate kinase FGGY C-terminal" evidence="6">
    <location>
        <begin position="255"/>
        <end position="441"/>
    </location>
</feature>
<dbReference type="InterPro" id="IPR043129">
    <property type="entry name" value="ATPase_NBD"/>
</dbReference>
<evidence type="ECO:0000256" key="1">
    <source>
        <dbReference type="ARBA" id="ARBA00009156"/>
    </source>
</evidence>
<dbReference type="HOGENOM" id="CLU_009281_3_4_5"/>
<dbReference type="InterPro" id="IPR050406">
    <property type="entry name" value="FGGY_Carb_Kinase"/>
</dbReference>
<dbReference type="Pfam" id="PF02782">
    <property type="entry name" value="FGGY_C"/>
    <property type="match status" value="1"/>
</dbReference>
<evidence type="ECO:0000256" key="4">
    <source>
        <dbReference type="RuleBase" id="RU003733"/>
    </source>
</evidence>
<dbReference type="GO" id="GO:0016773">
    <property type="term" value="F:phosphotransferase activity, alcohol group as acceptor"/>
    <property type="evidence" value="ECO:0007669"/>
    <property type="project" value="InterPro"/>
</dbReference>
<dbReference type="EMBL" id="CP000697">
    <property type="protein sequence ID" value="ABQ30865.1"/>
    <property type="molecule type" value="Genomic_DNA"/>
</dbReference>
<dbReference type="PROSITE" id="PS00445">
    <property type="entry name" value="FGGY_KINASES_2"/>
    <property type="match status" value="1"/>
</dbReference>
<keyword evidence="3 4" id="KW-0418">Kinase</keyword>
<organism evidence="7 8">
    <name type="scientific">Acidiphilium cryptum (strain JF-5)</name>
    <dbReference type="NCBI Taxonomy" id="349163"/>
    <lineage>
        <taxon>Bacteria</taxon>
        <taxon>Pseudomonadati</taxon>
        <taxon>Pseudomonadota</taxon>
        <taxon>Alphaproteobacteria</taxon>
        <taxon>Acetobacterales</taxon>
        <taxon>Acidocellaceae</taxon>
        <taxon>Acidiphilium</taxon>
    </lineage>
</organism>
<sequence length="496" mass="51270">MEAVIGLDCSTSAVKALAFDRQGSVLAIGRARLPFAPDAEGRFEQDPEYWWRACRAALAELAAGLDGIEIAGLAIANQRETIAPLDAGFRPVRPAILWLDGRAAGDAAAMAEALGADHLHRVTGKIPDPNPALYKLAWMRRCEPERLGASAWFAEVHGYLVQRLTGRFATSTASADPLGVYDLAAKRYADDLLDAIGLSAARFAPALPPGTKLGGLTAEAARATGLQEGLKVIAGAGDGQAAGLGVNVMEPGRAYLNLGTAVVAGMRSASYRVGRGFRTMIAADGEGYILETSLRSGTLLCDWLTRDILGGDAALLAELEPAAAALPPGSDGVMILPYFLGVMTPHWDGAARGAIVGLAPHHGRAHLLRALYEGIALEQAGVMARIEAEAGLAAREIVAIGGGAQSDLWCAILADAHGVPVLRSATVEATSLGAAMAAAVGAGWYSGFAEAASAMAGAVTARFTPDAGRAALYARLRRAHAGLYPALRPFGAAPLT</sequence>
<feature type="domain" description="Carbohydrate kinase FGGY N-terminal" evidence="5">
    <location>
        <begin position="4"/>
        <end position="245"/>
    </location>
</feature>
<dbReference type="SUPFAM" id="SSF53067">
    <property type="entry name" value="Actin-like ATPase domain"/>
    <property type="match status" value="2"/>
</dbReference>
<dbReference type="GO" id="GO:0005975">
    <property type="term" value="P:carbohydrate metabolic process"/>
    <property type="evidence" value="ECO:0007669"/>
    <property type="project" value="InterPro"/>
</dbReference>
<name>A5FZ33_ACICJ</name>
<dbReference type="STRING" id="349163.Acry_1660"/>
<evidence type="ECO:0000259" key="5">
    <source>
        <dbReference type="Pfam" id="PF00370"/>
    </source>
</evidence>
<evidence type="ECO:0000256" key="2">
    <source>
        <dbReference type="ARBA" id="ARBA00022679"/>
    </source>
</evidence>